<proteinExistence type="predicted"/>
<accession>A0A0D6MM83</accession>
<keyword evidence="3" id="KW-1185">Reference proteome</keyword>
<evidence type="ECO:0000313" key="3">
    <source>
        <dbReference type="Proteomes" id="UP000032679"/>
    </source>
</evidence>
<evidence type="ECO:0000313" key="2">
    <source>
        <dbReference type="EMBL" id="GAN54393.1"/>
    </source>
</evidence>
<dbReference type="EMBL" id="BALE01000019">
    <property type="protein sequence ID" value="GAN54393.1"/>
    <property type="molecule type" value="Genomic_DNA"/>
</dbReference>
<reference evidence="2 3" key="1">
    <citation type="submission" date="2012-10" db="EMBL/GenBank/DDBJ databases">
        <title>Genome sequencing of Tanticharoenia sakaeratensis NBRC 103193.</title>
        <authorList>
            <person name="Azuma Y."/>
            <person name="Hadano H."/>
            <person name="Hirakawa H."/>
            <person name="Matsushita K."/>
        </authorList>
    </citation>
    <scope>NUCLEOTIDE SEQUENCE [LARGE SCALE GENOMIC DNA]</scope>
    <source>
        <strain evidence="2 3">NBRC 103193</strain>
    </source>
</reference>
<organism evidence="2 3">
    <name type="scientific">Tanticharoenia sakaeratensis NBRC 103193</name>
    <dbReference type="NCBI Taxonomy" id="1231623"/>
    <lineage>
        <taxon>Bacteria</taxon>
        <taxon>Pseudomonadati</taxon>
        <taxon>Pseudomonadota</taxon>
        <taxon>Alphaproteobacteria</taxon>
        <taxon>Acetobacterales</taxon>
        <taxon>Acetobacteraceae</taxon>
        <taxon>Tanticharoenia</taxon>
    </lineage>
</organism>
<feature type="compositionally biased region" description="Polar residues" evidence="1">
    <location>
        <begin position="7"/>
        <end position="25"/>
    </location>
</feature>
<dbReference type="Proteomes" id="UP000032679">
    <property type="component" value="Unassembled WGS sequence"/>
</dbReference>
<name>A0A0D6MM83_9PROT</name>
<sequence>MADVSTLAINAPSTPCANANGTSGMRTDRPDTLMTIPANIGPIRIDAGRPASRSGVVKRTDKPSNSAQRAGNGSGDT</sequence>
<protein>
    <submittedName>
        <fullName evidence="2">Uncharacterized protein</fullName>
    </submittedName>
</protein>
<dbReference type="AlphaFoldDB" id="A0A0D6MM83"/>
<evidence type="ECO:0000256" key="1">
    <source>
        <dbReference type="SAM" id="MobiDB-lite"/>
    </source>
</evidence>
<comment type="caution">
    <text evidence="2">The sequence shown here is derived from an EMBL/GenBank/DDBJ whole genome shotgun (WGS) entry which is preliminary data.</text>
</comment>
<gene>
    <name evidence="2" type="ORF">Tasa_019_078</name>
</gene>
<feature type="region of interest" description="Disordered" evidence="1">
    <location>
        <begin position="1"/>
        <end position="77"/>
    </location>
</feature>